<dbReference type="InterPro" id="IPR020904">
    <property type="entry name" value="Sc_DH/Rdtase_CS"/>
</dbReference>
<organism evidence="4 5">
    <name type="scientific">Peribacillus huizhouensis</name>
    <dbReference type="NCBI Taxonomy" id="1501239"/>
    <lineage>
        <taxon>Bacteria</taxon>
        <taxon>Bacillati</taxon>
        <taxon>Bacillota</taxon>
        <taxon>Bacilli</taxon>
        <taxon>Bacillales</taxon>
        <taxon>Bacillaceae</taxon>
        <taxon>Peribacillus</taxon>
    </lineage>
</organism>
<accession>A0ABR6CQI7</accession>
<protein>
    <recommendedName>
        <fullName evidence="6">Oxidoreductase</fullName>
    </recommendedName>
</protein>
<dbReference type="PROSITE" id="PS00061">
    <property type="entry name" value="ADH_SHORT"/>
    <property type="match status" value="1"/>
</dbReference>
<dbReference type="PRINTS" id="PR00080">
    <property type="entry name" value="SDRFAMILY"/>
</dbReference>
<gene>
    <name evidence="4" type="ORF">HNP81_002592</name>
</gene>
<evidence type="ECO:0000313" key="5">
    <source>
        <dbReference type="Proteomes" id="UP000626697"/>
    </source>
</evidence>
<dbReference type="InterPro" id="IPR036291">
    <property type="entry name" value="NAD(P)-bd_dom_sf"/>
</dbReference>
<dbReference type="Pfam" id="PF00106">
    <property type="entry name" value="adh_short"/>
    <property type="match status" value="1"/>
</dbReference>
<dbReference type="PANTHER" id="PTHR44196">
    <property type="entry name" value="DEHYDROGENASE/REDUCTASE SDR FAMILY MEMBER 7B"/>
    <property type="match status" value="1"/>
</dbReference>
<evidence type="ECO:0008006" key="6">
    <source>
        <dbReference type="Google" id="ProtNLM"/>
    </source>
</evidence>
<dbReference type="InterPro" id="IPR002347">
    <property type="entry name" value="SDR_fam"/>
</dbReference>
<evidence type="ECO:0000313" key="4">
    <source>
        <dbReference type="EMBL" id="MBA9027302.1"/>
    </source>
</evidence>
<reference evidence="4 5" key="1">
    <citation type="submission" date="2020-08" db="EMBL/GenBank/DDBJ databases">
        <title>Genomic Encyclopedia of Type Strains, Phase IV (KMG-IV): sequencing the most valuable type-strain genomes for metagenomic binning, comparative biology and taxonomic classification.</title>
        <authorList>
            <person name="Goeker M."/>
        </authorList>
    </citation>
    <scope>NUCLEOTIDE SEQUENCE [LARGE SCALE GENOMIC DNA]</scope>
    <source>
        <strain evidence="4 5">DSM 105481</strain>
    </source>
</reference>
<dbReference type="PANTHER" id="PTHR44196:SF1">
    <property type="entry name" value="DEHYDROGENASE_REDUCTASE SDR FAMILY MEMBER 7B"/>
    <property type="match status" value="1"/>
</dbReference>
<dbReference type="PRINTS" id="PR00081">
    <property type="entry name" value="GDHRDH"/>
</dbReference>
<sequence length="263" mass="29225">MSRLHKKCVVVTGASGGIGKEIAKKAAEQGARVVLLARNTDKLEELRNELNNQYGDVAYAYELDVSNMKQIVDVFTDIYTNIGEIDVLVNNAGYGTFKEVDETNIEEIQAMFRVNVIGLMACTKMVVPSMKRRKSGHIINIASMAGKIATPKSTLYSSTKFAVIGYSNALRLEVMREGIHVTTVNPGPIATNFFDIADESGTYVKNIEKFILQPEYVAEKIVSAMLTKKREINLPRFMNAISKMHTLFPNTVETLGKNAFFKK</sequence>
<dbReference type="Gene3D" id="3.40.50.720">
    <property type="entry name" value="NAD(P)-binding Rossmann-like Domain"/>
    <property type="match status" value="1"/>
</dbReference>
<keyword evidence="5" id="KW-1185">Reference proteome</keyword>
<evidence type="ECO:0000256" key="3">
    <source>
        <dbReference type="RuleBase" id="RU000363"/>
    </source>
</evidence>
<dbReference type="Proteomes" id="UP000626697">
    <property type="component" value="Unassembled WGS sequence"/>
</dbReference>
<keyword evidence="2" id="KW-0560">Oxidoreductase</keyword>
<comment type="caution">
    <text evidence="4">The sequence shown here is derived from an EMBL/GenBank/DDBJ whole genome shotgun (WGS) entry which is preliminary data.</text>
</comment>
<dbReference type="PIRSF" id="PIRSF000126">
    <property type="entry name" value="11-beta-HSD1"/>
    <property type="match status" value="1"/>
</dbReference>
<dbReference type="RefSeq" id="WP_182502836.1">
    <property type="nucleotide sequence ID" value="NZ_JACJHX010000007.1"/>
</dbReference>
<evidence type="ECO:0000256" key="1">
    <source>
        <dbReference type="ARBA" id="ARBA00006484"/>
    </source>
</evidence>
<evidence type="ECO:0000256" key="2">
    <source>
        <dbReference type="ARBA" id="ARBA00023002"/>
    </source>
</evidence>
<dbReference type="EMBL" id="JACJHX010000007">
    <property type="protein sequence ID" value="MBA9027302.1"/>
    <property type="molecule type" value="Genomic_DNA"/>
</dbReference>
<dbReference type="SUPFAM" id="SSF51735">
    <property type="entry name" value="NAD(P)-binding Rossmann-fold domains"/>
    <property type="match status" value="1"/>
</dbReference>
<proteinExistence type="inferred from homology"/>
<name>A0ABR6CQI7_9BACI</name>
<comment type="similarity">
    <text evidence="1 3">Belongs to the short-chain dehydrogenases/reductases (SDR) family.</text>
</comment>